<dbReference type="OrthoDB" id="5376804at2759"/>
<keyword evidence="4" id="KW-1185">Reference proteome</keyword>
<feature type="transmembrane region" description="Helical" evidence="2">
    <location>
        <begin position="152"/>
        <end position="173"/>
    </location>
</feature>
<accession>A0A5N6TQK5</accession>
<dbReference type="EMBL" id="ML742153">
    <property type="protein sequence ID" value="KAE8148615.1"/>
    <property type="molecule type" value="Genomic_DNA"/>
</dbReference>
<keyword evidence="2" id="KW-0472">Membrane</keyword>
<proteinExistence type="predicted"/>
<organism evidence="3 4">
    <name type="scientific">Aspergillus avenaceus</name>
    <dbReference type="NCBI Taxonomy" id="36643"/>
    <lineage>
        <taxon>Eukaryota</taxon>
        <taxon>Fungi</taxon>
        <taxon>Dikarya</taxon>
        <taxon>Ascomycota</taxon>
        <taxon>Pezizomycotina</taxon>
        <taxon>Eurotiomycetes</taxon>
        <taxon>Eurotiomycetidae</taxon>
        <taxon>Eurotiales</taxon>
        <taxon>Aspergillaceae</taxon>
        <taxon>Aspergillus</taxon>
        <taxon>Aspergillus subgen. Circumdati</taxon>
    </lineage>
</organism>
<evidence type="ECO:0000256" key="1">
    <source>
        <dbReference type="SAM" id="MobiDB-lite"/>
    </source>
</evidence>
<evidence type="ECO:0000313" key="4">
    <source>
        <dbReference type="Proteomes" id="UP000325780"/>
    </source>
</evidence>
<reference evidence="3 4" key="1">
    <citation type="submission" date="2019-04" db="EMBL/GenBank/DDBJ databases">
        <title>Friends and foes A comparative genomics study of 23 Aspergillus species from section Flavi.</title>
        <authorList>
            <consortium name="DOE Joint Genome Institute"/>
            <person name="Kjaerbolling I."/>
            <person name="Vesth T."/>
            <person name="Frisvad J.C."/>
            <person name="Nybo J.L."/>
            <person name="Theobald S."/>
            <person name="Kildgaard S."/>
            <person name="Isbrandt T."/>
            <person name="Kuo A."/>
            <person name="Sato A."/>
            <person name="Lyhne E.K."/>
            <person name="Kogle M.E."/>
            <person name="Wiebenga A."/>
            <person name="Kun R.S."/>
            <person name="Lubbers R.J."/>
            <person name="Makela M.R."/>
            <person name="Barry K."/>
            <person name="Chovatia M."/>
            <person name="Clum A."/>
            <person name="Daum C."/>
            <person name="Haridas S."/>
            <person name="He G."/>
            <person name="LaButti K."/>
            <person name="Lipzen A."/>
            <person name="Mondo S."/>
            <person name="Riley R."/>
            <person name="Salamov A."/>
            <person name="Simmons B.A."/>
            <person name="Magnuson J.K."/>
            <person name="Henrissat B."/>
            <person name="Mortensen U.H."/>
            <person name="Larsen T.O."/>
            <person name="Devries R.P."/>
            <person name="Grigoriev I.V."/>
            <person name="Machida M."/>
            <person name="Baker S.E."/>
            <person name="Andersen M.R."/>
        </authorList>
    </citation>
    <scope>NUCLEOTIDE SEQUENCE [LARGE SCALE GENOMIC DNA]</scope>
    <source>
        <strain evidence="3 4">IBT 18842</strain>
    </source>
</reference>
<keyword evidence="2" id="KW-1133">Transmembrane helix</keyword>
<feature type="transmembrane region" description="Helical" evidence="2">
    <location>
        <begin position="87"/>
        <end position="109"/>
    </location>
</feature>
<feature type="transmembrane region" description="Helical" evidence="2">
    <location>
        <begin position="44"/>
        <end position="66"/>
    </location>
</feature>
<name>A0A5N6TQK5_ASPAV</name>
<keyword evidence="2" id="KW-0812">Transmembrane</keyword>
<feature type="transmembrane region" description="Helical" evidence="2">
    <location>
        <begin position="121"/>
        <end position="140"/>
    </location>
</feature>
<dbReference type="AlphaFoldDB" id="A0A5N6TQK5"/>
<dbReference type="PANTHER" id="PTHR35394:SF5">
    <property type="entry name" value="DUF3176 DOMAIN-CONTAINING PROTEIN"/>
    <property type="match status" value="1"/>
</dbReference>
<feature type="region of interest" description="Disordered" evidence="1">
    <location>
        <begin position="1"/>
        <end position="22"/>
    </location>
</feature>
<dbReference type="PANTHER" id="PTHR35394">
    <property type="entry name" value="DUF3176 DOMAIN-CONTAINING PROTEIN"/>
    <property type="match status" value="1"/>
</dbReference>
<evidence type="ECO:0000256" key="2">
    <source>
        <dbReference type="SAM" id="Phobius"/>
    </source>
</evidence>
<dbReference type="Proteomes" id="UP000325780">
    <property type="component" value="Unassembled WGS sequence"/>
</dbReference>
<protein>
    <submittedName>
        <fullName evidence="3">Uncharacterized protein</fullName>
    </submittedName>
</protein>
<sequence length="548" mass="61133">MSDINLGPYGNPPDEATQPPAPQRLRLPRTAAFLTFLNEIFSTWISTFVGICFANLCFVLAIVILWKYHKKTPPTNLPLDLQVTDMTSHLLTVAMSLHAWALAGTIGQWKYVVLAKEKIKLSTFFTIHGATIATVCAYISRYTASHMVGIKPTSMSIGSVVVAVGVSVPATWFTSGYFQVALKAGFWENQPLIASLTCPTGNCTYDPYDSPGFCARCDDVTSSVELVGCDDVLSQLALAPRNSIECKVYLDGEFVDAFHVTSSSSNNQAQTITLPEKISTQIWYLDTNIQGSAHPIDTQPTELMAFLEIVLNVDDFTTATTKNITLKKAEKCIISPCSRSNDQRYCWKPKPGRSVDNIEETHNNSREISLCPEGCQIYNLDYEFDIFRFKQNVNFTKTDNATAWTRETPNTSPYTDEYRTIELGLKDLVNNIASSLTKSFIKHSNSTVAGKAWSERFYIVVAWPWLALPTVPVVLGTVFGIYTIWESIRLGLPAWKASVEAIFYLKVGSSVFRNEDRIPNTLSEVNELSHELEAQLLPDSQTQTWRLQ</sequence>
<gene>
    <name evidence="3" type="ORF">BDV25DRAFT_141626</name>
</gene>
<evidence type="ECO:0000313" key="3">
    <source>
        <dbReference type="EMBL" id="KAE8148615.1"/>
    </source>
</evidence>
<feature type="transmembrane region" description="Helical" evidence="2">
    <location>
        <begin position="462"/>
        <end position="485"/>
    </location>
</feature>